<name>A0A6G0XZR9_APHCR</name>
<sequence>MKRIHYTPYRENVSIRSFKHQVYTVKTMKLSLNRTDDKRHVLPDSVHTLAHGHYKIV</sequence>
<dbReference type="OrthoDB" id="6620947at2759"/>
<evidence type="ECO:0000313" key="2">
    <source>
        <dbReference type="Proteomes" id="UP000478052"/>
    </source>
</evidence>
<dbReference type="Proteomes" id="UP000478052">
    <property type="component" value="Unassembled WGS sequence"/>
</dbReference>
<protein>
    <submittedName>
        <fullName evidence="1">Uncharacterized protein</fullName>
    </submittedName>
</protein>
<reference evidence="1 2" key="1">
    <citation type="submission" date="2019-08" db="EMBL/GenBank/DDBJ databases">
        <title>Whole genome of Aphis craccivora.</title>
        <authorList>
            <person name="Voronova N.V."/>
            <person name="Shulinski R.S."/>
            <person name="Bandarenka Y.V."/>
            <person name="Zhorov D.G."/>
            <person name="Warner D."/>
        </authorList>
    </citation>
    <scope>NUCLEOTIDE SEQUENCE [LARGE SCALE GENOMIC DNA]</scope>
    <source>
        <strain evidence="1">180601</strain>
        <tissue evidence="1">Whole Body</tissue>
    </source>
</reference>
<proteinExistence type="predicted"/>
<evidence type="ECO:0000313" key="1">
    <source>
        <dbReference type="EMBL" id="KAF0746317.1"/>
    </source>
</evidence>
<organism evidence="1 2">
    <name type="scientific">Aphis craccivora</name>
    <name type="common">Cowpea aphid</name>
    <dbReference type="NCBI Taxonomy" id="307492"/>
    <lineage>
        <taxon>Eukaryota</taxon>
        <taxon>Metazoa</taxon>
        <taxon>Ecdysozoa</taxon>
        <taxon>Arthropoda</taxon>
        <taxon>Hexapoda</taxon>
        <taxon>Insecta</taxon>
        <taxon>Pterygota</taxon>
        <taxon>Neoptera</taxon>
        <taxon>Paraneoptera</taxon>
        <taxon>Hemiptera</taxon>
        <taxon>Sternorrhyncha</taxon>
        <taxon>Aphidomorpha</taxon>
        <taxon>Aphidoidea</taxon>
        <taxon>Aphididae</taxon>
        <taxon>Aphidini</taxon>
        <taxon>Aphis</taxon>
        <taxon>Aphis</taxon>
    </lineage>
</organism>
<gene>
    <name evidence="1" type="ORF">FWK35_00016312</name>
</gene>
<keyword evidence="2" id="KW-1185">Reference proteome</keyword>
<comment type="caution">
    <text evidence="1">The sequence shown here is derived from an EMBL/GenBank/DDBJ whole genome shotgun (WGS) entry which is preliminary data.</text>
</comment>
<dbReference type="EMBL" id="VUJU01007264">
    <property type="protein sequence ID" value="KAF0746317.1"/>
    <property type="molecule type" value="Genomic_DNA"/>
</dbReference>
<dbReference type="AlphaFoldDB" id="A0A6G0XZR9"/>
<accession>A0A6G0XZR9</accession>